<dbReference type="Gene3D" id="3.10.310.10">
    <property type="entry name" value="Diaminopimelate Epimerase, Chain A, domain 1"/>
    <property type="match status" value="2"/>
</dbReference>
<dbReference type="Proteomes" id="UP001250858">
    <property type="component" value="Chromosome"/>
</dbReference>
<name>A0ABY9RSZ7_9ACTN</name>
<dbReference type="RefSeq" id="WP_309547972.1">
    <property type="nucleotide sequence ID" value="NZ_CP133762.1"/>
</dbReference>
<evidence type="ECO:0000256" key="1">
    <source>
        <dbReference type="ARBA" id="ARBA00008270"/>
    </source>
</evidence>
<dbReference type="PANTHER" id="PTHR13774:SF39">
    <property type="entry name" value="BIOSYNTHESIS PROTEIN, PUTATIVE-RELATED"/>
    <property type="match status" value="1"/>
</dbReference>
<gene>
    <name evidence="4" type="ORF">RGF97_05105</name>
</gene>
<keyword evidence="2" id="KW-0413">Isomerase</keyword>
<comment type="similarity">
    <text evidence="1">Belongs to the PhzF family.</text>
</comment>
<feature type="region of interest" description="Disordered" evidence="3">
    <location>
        <begin position="1"/>
        <end position="27"/>
    </location>
</feature>
<dbReference type="EMBL" id="CP133762">
    <property type="protein sequence ID" value="WMX44354.1"/>
    <property type="molecule type" value="Genomic_DNA"/>
</dbReference>
<dbReference type="Pfam" id="PF02567">
    <property type="entry name" value="PhzC-PhzF"/>
    <property type="match status" value="1"/>
</dbReference>
<sequence>MDRGRKPDPAADPGAEPDADPDPDLGLGVDADVVVVRACLRGGSGGSPTAVVVERAEGDRHRTDAGDGIGTGTGAGTAAAGGVFEHDGGDEVRDRYRRRVPVVHGTSHAVFVRRERDGVVGLRFFTSAGELPACGHGTVAALAVLASREGPCRVRLRTGRRVFAGRAEPAAGAEGRFTAVFDPGPVVLRAPTAEERRLVLPALGLAPGGTGPDVRVAGVGRERLLVPVPSRAALAALAPDLDRLRAACDRLGLLGAYVHSAPSAGGALAARMFAPSIGVPEDIANANSTACLAARLAQAGIASITVDMGDSLGSPATITAATRPDGTVELGGTVALPT</sequence>
<reference evidence="4 5" key="1">
    <citation type="submission" date="2023-09" db="EMBL/GenBank/DDBJ databases">
        <title>Complete genome of Streptomyces roseicoloratus T14.</title>
        <authorList>
            <person name="Bashizi T."/>
            <person name="Kim M.-J."/>
            <person name="Lee G."/>
            <person name="Tagele S.B."/>
            <person name="Shin J.-H."/>
        </authorList>
    </citation>
    <scope>NUCLEOTIDE SEQUENCE [LARGE SCALE GENOMIC DNA]</scope>
    <source>
        <strain evidence="4 5">T14</strain>
    </source>
</reference>
<protein>
    <submittedName>
        <fullName evidence="4">PhzF family phenazine biosynthesis protein</fullName>
    </submittedName>
</protein>
<dbReference type="PANTHER" id="PTHR13774">
    <property type="entry name" value="PHENAZINE BIOSYNTHESIS PROTEIN"/>
    <property type="match status" value="1"/>
</dbReference>
<evidence type="ECO:0000256" key="2">
    <source>
        <dbReference type="ARBA" id="ARBA00023235"/>
    </source>
</evidence>
<dbReference type="InterPro" id="IPR003719">
    <property type="entry name" value="Phenazine_PhzF-like"/>
</dbReference>
<evidence type="ECO:0000256" key="3">
    <source>
        <dbReference type="SAM" id="MobiDB-lite"/>
    </source>
</evidence>
<proteinExistence type="inferred from homology"/>
<dbReference type="SUPFAM" id="SSF54506">
    <property type="entry name" value="Diaminopimelate epimerase-like"/>
    <property type="match status" value="1"/>
</dbReference>
<accession>A0ABY9RSZ7</accession>
<evidence type="ECO:0000313" key="4">
    <source>
        <dbReference type="EMBL" id="WMX44354.1"/>
    </source>
</evidence>
<evidence type="ECO:0000313" key="5">
    <source>
        <dbReference type="Proteomes" id="UP001250858"/>
    </source>
</evidence>
<keyword evidence="5" id="KW-1185">Reference proteome</keyword>
<organism evidence="4 5">
    <name type="scientific">Streptomyces roseicoloratus</name>
    <dbReference type="NCBI Taxonomy" id="2508722"/>
    <lineage>
        <taxon>Bacteria</taxon>
        <taxon>Bacillati</taxon>
        <taxon>Actinomycetota</taxon>
        <taxon>Actinomycetes</taxon>
        <taxon>Kitasatosporales</taxon>
        <taxon>Streptomycetaceae</taxon>
        <taxon>Streptomyces</taxon>
    </lineage>
</organism>
<feature type="region of interest" description="Disordered" evidence="3">
    <location>
        <begin position="58"/>
        <end position="86"/>
    </location>
</feature>